<dbReference type="PANTHER" id="PTHR37218:SF2">
    <property type="entry name" value="COILED-COIL PROTEIN"/>
    <property type="match status" value="1"/>
</dbReference>
<dbReference type="EMBL" id="JACEGQ020000014">
    <property type="protein sequence ID" value="KAH8488506.1"/>
    <property type="molecule type" value="Genomic_DNA"/>
</dbReference>
<evidence type="ECO:0000313" key="2">
    <source>
        <dbReference type="EMBL" id="KAH8488505.1"/>
    </source>
</evidence>
<feature type="compositionally biased region" description="Basic and acidic residues" evidence="1">
    <location>
        <begin position="77"/>
        <end position="90"/>
    </location>
</feature>
<dbReference type="AlphaFoldDB" id="A0A8T2X4I6"/>
<feature type="compositionally biased region" description="Polar residues" evidence="1">
    <location>
        <begin position="56"/>
        <end position="68"/>
    </location>
</feature>
<name>A0A8T2X4I6_POPDE</name>
<reference evidence="2" key="1">
    <citation type="journal article" date="2021" name="J. Hered.">
        <title>Genome Assembly of Salicaceae Populus deltoides (Eastern Cottonwood) I-69 Based on Nanopore Sequencing and Hi-C Technologies.</title>
        <authorList>
            <person name="Bai S."/>
            <person name="Wu H."/>
            <person name="Zhang J."/>
            <person name="Pan Z."/>
            <person name="Zhao W."/>
            <person name="Li Z."/>
            <person name="Tong C."/>
        </authorList>
    </citation>
    <scope>NUCLEOTIDE SEQUENCE</scope>
    <source>
        <tissue evidence="2">Leaf</tissue>
    </source>
</reference>
<keyword evidence="3" id="KW-1185">Reference proteome</keyword>
<dbReference type="PANTHER" id="PTHR37218">
    <property type="entry name" value="COILED-COIL PROTEIN"/>
    <property type="match status" value="1"/>
</dbReference>
<proteinExistence type="predicted"/>
<evidence type="ECO:0000256" key="1">
    <source>
        <dbReference type="SAM" id="MobiDB-lite"/>
    </source>
</evidence>
<dbReference type="EMBL" id="JACEGQ020000014">
    <property type="protein sequence ID" value="KAH8488505.1"/>
    <property type="molecule type" value="Genomic_DNA"/>
</dbReference>
<dbReference type="Proteomes" id="UP000807159">
    <property type="component" value="Chromosome 14"/>
</dbReference>
<protein>
    <submittedName>
        <fullName evidence="2">Uncharacterized protein</fullName>
    </submittedName>
</protein>
<feature type="region of interest" description="Disordered" evidence="1">
    <location>
        <begin position="1"/>
        <end position="113"/>
    </location>
</feature>
<comment type="caution">
    <text evidence="2">The sequence shown here is derived from an EMBL/GenBank/DDBJ whole genome shotgun (WGS) entry which is preliminary data.</text>
</comment>
<gene>
    <name evidence="2" type="ORF">H0E87_024248</name>
</gene>
<accession>A0A8T2X4I6</accession>
<sequence>MGGKGRRRREKNYRAAHGGSHSLLPPPPKSSQVDALPSKLRKLISLTSQLHDDSAKNSMSGQENTKQQVGDAKKKRAHEEGNEATMVKDEGVEEIVEGSGDEKRKKKKKKKQVNDLRFEMGLHKSKTVEKRRERKKNILPWFIRRELGRAPNTLGILQAWRLLVPFAIDNTGSACD</sequence>
<organism evidence="2 3">
    <name type="scientific">Populus deltoides</name>
    <name type="common">Eastern poplar</name>
    <name type="synonym">Eastern cottonwood</name>
    <dbReference type="NCBI Taxonomy" id="3696"/>
    <lineage>
        <taxon>Eukaryota</taxon>
        <taxon>Viridiplantae</taxon>
        <taxon>Streptophyta</taxon>
        <taxon>Embryophyta</taxon>
        <taxon>Tracheophyta</taxon>
        <taxon>Spermatophyta</taxon>
        <taxon>Magnoliopsida</taxon>
        <taxon>eudicotyledons</taxon>
        <taxon>Gunneridae</taxon>
        <taxon>Pentapetalae</taxon>
        <taxon>rosids</taxon>
        <taxon>fabids</taxon>
        <taxon>Malpighiales</taxon>
        <taxon>Salicaceae</taxon>
        <taxon>Saliceae</taxon>
        <taxon>Populus</taxon>
    </lineage>
</organism>
<feature type="compositionally biased region" description="Basic residues" evidence="1">
    <location>
        <begin position="1"/>
        <end position="11"/>
    </location>
</feature>
<evidence type="ECO:0000313" key="3">
    <source>
        <dbReference type="Proteomes" id="UP000807159"/>
    </source>
</evidence>